<protein>
    <recommendedName>
        <fullName evidence="2">GEVED domain-containing protein</fullName>
    </recommendedName>
</protein>
<name>A0A2S0I081_9FLAO</name>
<organism evidence="3 4">
    <name type="scientific">Pukyongia salina</name>
    <dbReference type="NCBI Taxonomy" id="2094025"/>
    <lineage>
        <taxon>Bacteria</taxon>
        <taxon>Pseudomonadati</taxon>
        <taxon>Bacteroidota</taxon>
        <taxon>Flavobacteriia</taxon>
        <taxon>Flavobacteriales</taxon>
        <taxon>Flavobacteriaceae</taxon>
        <taxon>Pukyongia</taxon>
    </lineage>
</organism>
<dbReference type="RefSeq" id="WP_105217515.1">
    <property type="nucleotide sequence ID" value="NZ_CP027062.1"/>
</dbReference>
<dbReference type="InterPro" id="IPR045474">
    <property type="entry name" value="GEVED"/>
</dbReference>
<reference evidence="3 4" key="1">
    <citation type="submission" date="2018-02" db="EMBL/GenBank/DDBJ databases">
        <title>Genomic analysis of the strain RR4-38 isolated from a seawater recirculating aquaculture system.</title>
        <authorList>
            <person name="Kim Y.-S."/>
            <person name="Jang Y.H."/>
            <person name="Kim K.-H."/>
        </authorList>
    </citation>
    <scope>NUCLEOTIDE SEQUENCE [LARGE SCALE GENOMIC DNA]</scope>
    <source>
        <strain evidence="3 4">RR4-38</strain>
    </source>
</reference>
<keyword evidence="4" id="KW-1185">Reference proteome</keyword>
<dbReference type="Proteomes" id="UP000238442">
    <property type="component" value="Chromosome"/>
</dbReference>
<dbReference type="Pfam" id="PF20009">
    <property type="entry name" value="GEVED"/>
    <property type="match status" value="1"/>
</dbReference>
<proteinExistence type="predicted"/>
<keyword evidence="1" id="KW-0732">Signal</keyword>
<gene>
    <name evidence="3" type="ORF">C5O00_14365</name>
</gene>
<dbReference type="OrthoDB" id="1488385at2"/>
<feature type="domain" description="GEVED" evidence="2">
    <location>
        <begin position="796"/>
        <end position="878"/>
    </location>
</feature>
<evidence type="ECO:0000313" key="4">
    <source>
        <dbReference type="Proteomes" id="UP000238442"/>
    </source>
</evidence>
<evidence type="ECO:0000259" key="2">
    <source>
        <dbReference type="Pfam" id="PF20009"/>
    </source>
</evidence>
<feature type="chain" id="PRO_5015540763" description="GEVED domain-containing protein" evidence="1">
    <location>
        <begin position="21"/>
        <end position="975"/>
    </location>
</feature>
<feature type="signal peptide" evidence="1">
    <location>
        <begin position="1"/>
        <end position="20"/>
    </location>
</feature>
<dbReference type="EMBL" id="CP027062">
    <property type="protein sequence ID" value="AVI52276.1"/>
    <property type="molecule type" value="Genomic_DNA"/>
</dbReference>
<dbReference type="KEGG" id="aue:C5O00_14365"/>
<dbReference type="Gene3D" id="2.60.40.10">
    <property type="entry name" value="Immunoglobulins"/>
    <property type="match status" value="2"/>
</dbReference>
<evidence type="ECO:0000256" key="1">
    <source>
        <dbReference type="SAM" id="SignalP"/>
    </source>
</evidence>
<evidence type="ECO:0000313" key="3">
    <source>
        <dbReference type="EMBL" id="AVI52276.1"/>
    </source>
</evidence>
<dbReference type="InterPro" id="IPR013783">
    <property type="entry name" value="Ig-like_fold"/>
</dbReference>
<sequence>MIFKNYLLALALIICVGVSAQETFPPSEIITGTYMGQTIPLRDFPVMESGQFNDPRTQTMVIDQRNTTPMEAVNTTTVIPDLQTEPGQIESMPIEQNFIGASASESGFFPPDPTGAVGPNHYLHSVNSLVKIFDKTGTLLVGPVSLSAFLGIPSNSGDPIVLYDQLADRWVVSEFGSLNNSLAIGVSVTNDPTGAYNVWQYQFSGFPDYPKYGVWHDGYYGTVNLNGQTTQGFVMERDEMLAGGASPQILIFNLPQIVVNPNQVKSPAAVNLTGTTVDPNTPGYIVYLQDDGWTGAITFDHLKVWEIDMDWTNTANSTISAPQEIPTTPFDAGELFGNGNGALRQPGTSQRLAGHGGIISFGANYRDFGTHNSWLITFNTFIDANETGGIRWIELRNTGVNPWTIFQEGTYSIADGHSRLMSSGAMDAAGNIALGYTTGSTTLAPSLRYTGRFNGDPLGMMTVAETIIIDGPGVRTNSNRYGDYSHMTMDPNNFTFWFTSDYFSSNNQWRTQVASFSLSSGFANDVGVTDILQPNNGTLTATESVEINIRNFGSATQTLIPLELRVDGNLVATENYTGTLNANQLDTFTFATTVDMSTEGQTYSIEVTALLPGDQFGANDSFTKDVTHLFANDVGAIDITAPVSGSGLGPNETISVTLRNFGAATQSNFDVQYTVNGGTPVVETFAGPLLSEDEASFDFAQTADLSALGTYDIEVSTVLTGDADPSNDSFSVTIDNVFCTPSMDCSFGDGFQLVAVAEINNPSGCEGYGDFTNLIANLAPGSTNSITFTTGYGDQNVKVWIDFNDDNTFSNNEVVVPNFVIAPGQAAGSYTETVNLNVPANATLGEHTMRVKSAWQEPVPSDACATTQYGETEDYTANIGDLGINDSAISNSDLIVVSKSNNQFEVTLRTSFDGGVYLGLYNVLGQEIDFSKNLPKIDGAYRMNLDMAKAASGVYLIRIGGQTTTSYKTARIIVK</sequence>
<accession>A0A2S0I081</accession>
<dbReference type="AlphaFoldDB" id="A0A2S0I081"/>